<comment type="caution">
    <text evidence="2">The sequence shown here is derived from an EMBL/GenBank/DDBJ whole genome shotgun (WGS) entry which is preliminary data.</text>
</comment>
<dbReference type="GO" id="GO:0004176">
    <property type="term" value="F:ATP-dependent peptidase activity"/>
    <property type="evidence" value="ECO:0007669"/>
    <property type="project" value="InterPro"/>
</dbReference>
<dbReference type="InterPro" id="IPR003959">
    <property type="entry name" value="ATPase_AAA_core"/>
</dbReference>
<dbReference type="InterPro" id="IPR027065">
    <property type="entry name" value="Lon_Prtase"/>
</dbReference>
<dbReference type="PANTHER" id="PTHR43718:SF2">
    <property type="entry name" value="LON PROTEASE HOMOLOG, MITOCHONDRIAL"/>
    <property type="match status" value="1"/>
</dbReference>
<dbReference type="InterPro" id="IPR003593">
    <property type="entry name" value="AAA+_ATPase"/>
</dbReference>
<dbReference type="Gene3D" id="3.40.50.300">
    <property type="entry name" value="P-loop containing nucleotide triphosphate hydrolases"/>
    <property type="match status" value="1"/>
</dbReference>
<sequence>MNYTPLKTSVSPPNQESGFVEIEKLREKISSSNIPSDLKVRINTNIDRIESVLKYGGNAVQIDTLARYVDWIVQLPWNRRTEDILDIAKAKKILDKNHFGLSLVKQRVLEYLSVLKLQKKQFGKNIAHAPILLFVGLAGTGKTTFAMSVAQSLGRQFIRIPFGGLSTGLDLKGFSKMNPEAEPGIIIRNLVGVASANPVILLDEIDRVGEESRGEIMGILLELLDPEQNNKFLDHFIDYPFDLSQAIFIATSNNTQSISTAVLDRLEIIQMPSYSDDDKIAISKKYILPRLLKESGMENNVIIVDDVVWHHLARVSGYDPGIRSIERKVESIVRRVALQIVENKGSHFTITEYNVREFVDLQ</sequence>
<protein>
    <recommendedName>
        <fullName evidence="1">AAA+ ATPase domain-containing protein</fullName>
    </recommendedName>
</protein>
<reference evidence="2 3" key="1">
    <citation type="journal article" date="2016" name="Nat. Commun.">
        <title>Thousands of microbial genomes shed light on interconnected biogeochemical processes in an aquifer system.</title>
        <authorList>
            <person name="Anantharaman K."/>
            <person name="Brown C.T."/>
            <person name="Hug L.A."/>
            <person name="Sharon I."/>
            <person name="Castelle C.J."/>
            <person name="Probst A.J."/>
            <person name="Thomas B.C."/>
            <person name="Singh A."/>
            <person name="Wilkins M.J."/>
            <person name="Karaoz U."/>
            <person name="Brodie E.L."/>
            <person name="Williams K.H."/>
            <person name="Hubbard S.S."/>
            <person name="Banfield J.F."/>
        </authorList>
    </citation>
    <scope>NUCLEOTIDE SEQUENCE [LARGE SCALE GENOMIC DNA]</scope>
</reference>
<accession>A0A1F7GDE6</accession>
<organism evidence="2 3">
    <name type="scientific">Candidatus Roizmanbacteria bacterium RIFCSPHIGHO2_01_FULL_39_12b</name>
    <dbReference type="NCBI Taxonomy" id="1802030"/>
    <lineage>
        <taxon>Bacteria</taxon>
        <taxon>Candidatus Roizmaniibacteriota</taxon>
    </lineage>
</organism>
<dbReference type="GO" id="GO:0006515">
    <property type="term" value="P:protein quality control for misfolded or incompletely synthesized proteins"/>
    <property type="evidence" value="ECO:0007669"/>
    <property type="project" value="TreeGrafter"/>
</dbReference>
<dbReference type="InterPro" id="IPR027417">
    <property type="entry name" value="P-loop_NTPase"/>
</dbReference>
<dbReference type="SMART" id="SM00382">
    <property type="entry name" value="AAA"/>
    <property type="match status" value="1"/>
</dbReference>
<dbReference type="GO" id="GO:0004252">
    <property type="term" value="F:serine-type endopeptidase activity"/>
    <property type="evidence" value="ECO:0007669"/>
    <property type="project" value="InterPro"/>
</dbReference>
<evidence type="ECO:0000313" key="3">
    <source>
        <dbReference type="Proteomes" id="UP000178372"/>
    </source>
</evidence>
<proteinExistence type="predicted"/>
<evidence type="ECO:0000313" key="2">
    <source>
        <dbReference type="EMBL" id="OGK16899.1"/>
    </source>
</evidence>
<dbReference type="Pfam" id="PF00004">
    <property type="entry name" value="AAA"/>
    <property type="match status" value="1"/>
</dbReference>
<dbReference type="GO" id="GO:0005524">
    <property type="term" value="F:ATP binding"/>
    <property type="evidence" value="ECO:0007669"/>
    <property type="project" value="InterPro"/>
</dbReference>
<dbReference type="GO" id="GO:0016887">
    <property type="term" value="F:ATP hydrolysis activity"/>
    <property type="evidence" value="ECO:0007669"/>
    <property type="project" value="InterPro"/>
</dbReference>
<dbReference type="GO" id="GO:0003697">
    <property type="term" value="F:single-stranded DNA binding"/>
    <property type="evidence" value="ECO:0007669"/>
    <property type="project" value="TreeGrafter"/>
</dbReference>
<dbReference type="PANTHER" id="PTHR43718">
    <property type="entry name" value="LON PROTEASE"/>
    <property type="match status" value="1"/>
</dbReference>
<dbReference type="SUPFAM" id="SSF52540">
    <property type="entry name" value="P-loop containing nucleoside triphosphate hydrolases"/>
    <property type="match status" value="1"/>
</dbReference>
<evidence type="ECO:0000259" key="1">
    <source>
        <dbReference type="SMART" id="SM00382"/>
    </source>
</evidence>
<gene>
    <name evidence="2" type="ORF">A2690_03485</name>
</gene>
<dbReference type="GO" id="GO:0007005">
    <property type="term" value="P:mitochondrion organization"/>
    <property type="evidence" value="ECO:0007669"/>
    <property type="project" value="TreeGrafter"/>
</dbReference>
<dbReference type="EMBL" id="MFZF01000009">
    <property type="protein sequence ID" value="OGK16899.1"/>
    <property type="molecule type" value="Genomic_DNA"/>
</dbReference>
<feature type="domain" description="AAA+ ATPase" evidence="1">
    <location>
        <begin position="128"/>
        <end position="276"/>
    </location>
</feature>
<dbReference type="Proteomes" id="UP000178372">
    <property type="component" value="Unassembled WGS sequence"/>
</dbReference>
<name>A0A1F7GDE6_9BACT</name>
<dbReference type="AlphaFoldDB" id="A0A1F7GDE6"/>
<dbReference type="Gene3D" id="1.10.8.60">
    <property type="match status" value="1"/>
</dbReference>
<dbReference type="GO" id="GO:0051131">
    <property type="term" value="P:chaperone-mediated protein complex assembly"/>
    <property type="evidence" value="ECO:0007669"/>
    <property type="project" value="TreeGrafter"/>
</dbReference>